<sequence length="440" mass="48424">MNAPRQGLYASLLIISFAVHVILMVHTTNHQLSKTRAIQGDLMTRQLADDSLTMLAPVDTVSLALMANRYTKRPDVASLKIMAADGRVLTTSGNAPTRSGAVFRKKVLLDQQAIGQIELTLIQPSIGEMIRTQWLPLLLSLFTHILLWLLYRVVARPTRREYLATLAREQQLQEQLLALKLHAEQAQKNAVLARVMANPAEIPKPAQASNGTHDNASGADIRDTALILRIGFVDPKQLLGTLSPGLARPYFSLCQTLLEQAIQQNRQHFDALGGKPVECKIVQPFGESGAIVSASGSNPQSALFLAQLAQLFNLLTEVVYRRHREIKRFALHTRTALAEPQHNQPAQALAQSLIHQVDANQLAVHLTDDQVLNLQQYFQLSPFDSPTDTQTREALLVTAMNVEGARFVSKARERILAGNKPASAHAAVQQSADPAEESEQ</sequence>
<comment type="caution">
    <text evidence="3">The sequence shown here is derived from an EMBL/GenBank/DDBJ whole genome shotgun (WGS) entry which is preliminary data.</text>
</comment>
<dbReference type="Proteomes" id="UP000192132">
    <property type="component" value="Unassembled WGS sequence"/>
</dbReference>
<protein>
    <recommendedName>
        <fullName evidence="5">DUF4175 domain-containing protein</fullName>
    </recommendedName>
</protein>
<feature type="region of interest" description="Disordered" evidence="1">
    <location>
        <begin position="419"/>
        <end position="440"/>
    </location>
</feature>
<gene>
    <name evidence="3" type="ORF">BKE30_06235</name>
</gene>
<proteinExistence type="predicted"/>
<dbReference type="EMBL" id="MLCN01000014">
    <property type="protein sequence ID" value="ONG41020.1"/>
    <property type="molecule type" value="Genomic_DNA"/>
</dbReference>
<evidence type="ECO:0000256" key="2">
    <source>
        <dbReference type="SAM" id="Phobius"/>
    </source>
</evidence>
<dbReference type="RefSeq" id="WP_076877747.1">
    <property type="nucleotide sequence ID" value="NZ_MLCN01000014.1"/>
</dbReference>
<evidence type="ECO:0000313" key="4">
    <source>
        <dbReference type="Proteomes" id="UP000192132"/>
    </source>
</evidence>
<evidence type="ECO:0000313" key="3">
    <source>
        <dbReference type="EMBL" id="ONG41020.1"/>
    </source>
</evidence>
<keyword evidence="4" id="KW-1185">Reference proteome</keyword>
<keyword evidence="2" id="KW-1133">Transmembrane helix</keyword>
<dbReference type="AlphaFoldDB" id="A0A1S8CX79"/>
<feature type="transmembrane region" description="Helical" evidence="2">
    <location>
        <begin position="6"/>
        <end position="26"/>
    </location>
</feature>
<dbReference type="OrthoDB" id="6711014at2"/>
<name>A0A1S8CX79_9GAMM</name>
<organism evidence="3 4">
    <name type="scientific">Alkanindiges hydrocarboniclasticus</name>
    <dbReference type="NCBI Taxonomy" id="1907941"/>
    <lineage>
        <taxon>Bacteria</taxon>
        <taxon>Pseudomonadati</taxon>
        <taxon>Pseudomonadota</taxon>
        <taxon>Gammaproteobacteria</taxon>
        <taxon>Moraxellales</taxon>
        <taxon>Moraxellaceae</taxon>
        <taxon>Alkanindiges</taxon>
    </lineage>
</organism>
<reference evidence="3 4" key="1">
    <citation type="submission" date="2016-10" db="EMBL/GenBank/DDBJ databases">
        <title>Draft Genome sequence of Alkanindiges sp. strain H1.</title>
        <authorList>
            <person name="Subhash Y."/>
            <person name="Lee S."/>
        </authorList>
    </citation>
    <scope>NUCLEOTIDE SEQUENCE [LARGE SCALE GENOMIC DNA]</scope>
    <source>
        <strain evidence="3 4">H1</strain>
    </source>
</reference>
<keyword evidence="2" id="KW-0472">Membrane</keyword>
<evidence type="ECO:0000256" key="1">
    <source>
        <dbReference type="SAM" id="MobiDB-lite"/>
    </source>
</evidence>
<keyword evidence="2" id="KW-0812">Transmembrane</keyword>
<accession>A0A1S8CX79</accession>
<evidence type="ECO:0008006" key="5">
    <source>
        <dbReference type="Google" id="ProtNLM"/>
    </source>
</evidence>